<protein>
    <submittedName>
        <fullName evidence="4">Proteasome 26S subunit</fullName>
    </submittedName>
</protein>
<organism evidence="4 5">
    <name type="scientific">Laetiporus sulphureus 93-53</name>
    <dbReference type="NCBI Taxonomy" id="1314785"/>
    <lineage>
        <taxon>Eukaryota</taxon>
        <taxon>Fungi</taxon>
        <taxon>Dikarya</taxon>
        <taxon>Basidiomycota</taxon>
        <taxon>Agaricomycotina</taxon>
        <taxon>Agaricomycetes</taxon>
        <taxon>Polyporales</taxon>
        <taxon>Laetiporus</taxon>
    </lineage>
</organism>
<dbReference type="GO" id="GO:0008541">
    <property type="term" value="C:proteasome regulatory particle, lid subcomplex"/>
    <property type="evidence" value="ECO:0007669"/>
    <property type="project" value="TreeGrafter"/>
</dbReference>
<keyword evidence="5" id="KW-1185">Reference proteome</keyword>
<dbReference type="OrthoDB" id="8775810at2759"/>
<dbReference type="GO" id="GO:0005829">
    <property type="term" value="C:cytosol"/>
    <property type="evidence" value="ECO:0007669"/>
    <property type="project" value="TreeGrafter"/>
</dbReference>
<evidence type="ECO:0000313" key="5">
    <source>
        <dbReference type="Proteomes" id="UP000076871"/>
    </source>
</evidence>
<dbReference type="FunCoup" id="A0A165IB29">
    <property type="interactions" value="625"/>
</dbReference>
<keyword evidence="2 4" id="KW-0647">Proteasome</keyword>
<gene>
    <name evidence="4" type="ORF">LAESUDRAFT_639116</name>
</gene>
<name>A0A165IB29_9APHY</name>
<dbReference type="RefSeq" id="XP_040770342.1">
    <property type="nucleotide sequence ID" value="XM_040903520.1"/>
</dbReference>
<dbReference type="PANTHER" id="PTHR12387">
    <property type="entry name" value="26S PROTEASOME NON-ATPASE REGULATORY SUBUNIT 8"/>
    <property type="match status" value="1"/>
</dbReference>
<evidence type="ECO:0000256" key="2">
    <source>
        <dbReference type="ARBA" id="ARBA00022942"/>
    </source>
</evidence>
<dbReference type="Proteomes" id="UP000076871">
    <property type="component" value="Unassembled WGS sequence"/>
</dbReference>
<proteinExistence type="inferred from homology"/>
<dbReference type="STRING" id="1314785.A0A165IB29"/>
<dbReference type="GeneID" id="63820551"/>
<dbReference type="FunFam" id="1.25.40.990:FF:000001">
    <property type="entry name" value="26S proteasome non-ATPase regulatory subunit"/>
    <property type="match status" value="1"/>
</dbReference>
<dbReference type="EMBL" id="KV427605">
    <property type="protein sequence ID" value="KZT12832.1"/>
    <property type="molecule type" value="Genomic_DNA"/>
</dbReference>
<reference evidence="4 5" key="1">
    <citation type="journal article" date="2016" name="Mol. Biol. Evol.">
        <title>Comparative Genomics of Early-Diverging Mushroom-Forming Fungi Provides Insights into the Origins of Lignocellulose Decay Capabilities.</title>
        <authorList>
            <person name="Nagy L.G."/>
            <person name="Riley R."/>
            <person name="Tritt A."/>
            <person name="Adam C."/>
            <person name="Daum C."/>
            <person name="Floudas D."/>
            <person name="Sun H."/>
            <person name="Yadav J.S."/>
            <person name="Pangilinan J."/>
            <person name="Larsson K.H."/>
            <person name="Matsuura K."/>
            <person name="Barry K."/>
            <person name="Labutti K."/>
            <person name="Kuo R."/>
            <person name="Ohm R.A."/>
            <person name="Bhattacharya S.S."/>
            <person name="Shirouzu T."/>
            <person name="Yoshinaga Y."/>
            <person name="Martin F.M."/>
            <person name="Grigoriev I.V."/>
            <person name="Hibbett D.S."/>
        </authorList>
    </citation>
    <scope>NUCLEOTIDE SEQUENCE [LARGE SCALE GENOMIC DNA]</scope>
    <source>
        <strain evidence="4 5">93-53</strain>
    </source>
</reference>
<dbReference type="Pfam" id="PF10075">
    <property type="entry name" value="CSN8_PSD8_EIF3K"/>
    <property type="match status" value="1"/>
</dbReference>
<evidence type="ECO:0000256" key="1">
    <source>
        <dbReference type="ARBA" id="ARBA00009627"/>
    </source>
</evidence>
<dbReference type="GO" id="GO:0005634">
    <property type="term" value="C:nucleus"/>
    <property type="evidence" value="ECO:0007669"/>
    <property type="project" value="TreeGrafter"/>
</dbReference>
<dbReference type="GO" id="GO:0043161">
    <property type="term" value="P:proteasome-mediated ubiquitin-dependent protein catabolic process"/>
    <property type="evidence" value="ECO:0007669"/>
    <property type="project" value="TreeGrafter"/>
</dbReference>
<evidence type="ECO:0000313" key="4">
    <source>
        <dbReference type="EMBL" id="KZT12832.1"/>
    </source>
</evidence>
<dbReference type="InterPro" id="IPR000717">
    <property type="entry name" value="PCI_dom"/>
</dbReference>
<dbReference type="AlphaFoldDB" id="A0A165IB29"/>
<dbReference type="PROSITE" id="PS50250">
    <property type="entry name" value="PCI"/>
    <property type="match status" value="1"/>
</dbReference>
<dbReference type="InterPro" id="IPR006746">
    <property type="entry name" value="26S_Psome_Rpn12"/>
</dbReference>
<dbReference type="InterPro" id="IPR033464">
    <property type="entry name" value="CSN8_PSD8_EIF3K"/>
</dbReference>
<feature type="domain" description="PCI" evidence="3">
    <location>
        <begin position="76"/>
        <end position="257"/>
    </location>
</feature>
<evidence type="ECO:0000259" key="3">
    <source>
        <dbReference type="PROSITE" id="PS50250"/>
    </source>
</evidence>
<accession>A0A165IB29</accession>
<dbReference type="PANTHER" id="PTHR12387:SF0">
    <property type="entry name" value="26S PROTEASOME NON-ATPASE REGULATORY SUBUNIT 8"/>
    <property type="match status" value="1"/>
</dbReference>
<sequence>MAPSQLVSLYSQLQQTFNARPSDLKKCGVLLAQLKVGLVENGLLVPLGDASLEDLVMARDILEIGAFWSIRSRDIPSFDRYFSQLQTFYNDYRHVLSFSVLPPSPREYPIRGLYLIRLLTQNRIADFHTTLESLPLAADSLTANPYIQHPVNLERWLMEGSYSKVWNAREEAPAEEYKFFVDSLMGTIRNEIASCEEAAYESLPIKDAGTLLFFNTQSELLSFAQQRGWQVNVQAGTITFAKKSEEKIEIPKEKLIAANLSLARELEQIV</sequence>
<dbReference type="InParanoid" id="A0A165IB29"/>
<dbReference type="Gene3D" id="1.25.40.990">
    <property type="match status" value="1"/>
</dbReference>
<comment type="similarity">
    <text evidence="1">Belongs to the proteasome subunit S14 family.</text>
</comment>